<keyword evidence="4" id="KW-0234">DNA repair</keyword>
<dbReference type="OMA" id="WSQAYKF"/>
<dbReference type="GeneID" id="17288739"/>
<dbReference type="PaxDb" id="55529-EKX32009"/>
<dbReference type="GO" id="GO:0030896">
    <property type="term" value="C:checkpoint clamp complex"/>
    <property type="evidence" value="ECO:0007669"/>
    <property type="project" value="TreeGrafter"/>
</dbReference>
<dbReference type="EMBL" id="JH993219">
    <property type="protein sequence ID" value="EKX32009.1"/>
    <property type="molecule type" value="Genomic_DNA"/>
</dbReference>
<dbReference type="KEGG" id="gtt:GUITHDRAFT_121828"/>
<evidence type="ECO:0000313" key="8">
    <source>
        <dbReference type="Proteomes" id="UP000011087"/>
    </source>
</evidence>
<dbReference type="eggNOG" id="KOG3194">
    <property type="taxonomic scope" value="Eukaryota"/>
</dbReference>
<name>L1I7Y0_GUITC</name>
<proteinExistence type="inferred from homology"/>
<dbReference type="SUPFAM" id="SSF55979">
    <property type="entry name" value="DNA clamp"/>
    <property type="match status" value="2"/>
</dbReference>
<dbReference type="GO" id="GO:0006281">
    <property type="term" value="P:DNA repair"/>
    <property type="evidence" value="ECO:0007669"/>
    <property type="project" value="UniProtKB-KW"/>
</dbReference>
<dbReference type="InterPro" id="IPR003021">
    <property type="entry name" value="Rad1_Rec1_Rad17"/>
</dbReference>
<protein>
    <submittedName>
        <fullName evidence="6">DNA damage checkpoint protein RAD1</fullName>
    </submittedName>
</protein>
<dbReference type="Pfam" id="PF02144">
    <property type="entry name" value="Rad1"/>
    <property type="match status" value="1"/>
</dbReference>
<dbReference type="OrthoDB" id="337581at2759"/>
<dbReference type="PRINTS" id="PR01245">
    <property type="entry name" value="RAD1REC1"/>
</dbReference>
<reference evidence="6 8" key="1">
    <citation type="journal article" date="2012" name="Nature">
        <title>Algal genomes reveal evolutionary mosaicism and the fate of nucleomorphs.</title>
        <authorList>
            <consortium name="DOE Joint Genome Institute"/>
            <person name="Curtis B.A."/>
            <person name="Tanifuji G."/>
            <person name="Burki F."/>
            <person name="Gruber A."/>
            <person name="Irimia M."/>
            <person name="Maruyama S."/>
            <person name="Arias M.C."/>
            <person name="Ball S.G."/>
            <person name="Gile G.H."/>
            <person name="Hirakawa Y."/>
            <person name="Hopkins J.F."/>
            <person name="Kuo A."/>
            <person name="Rensing S.A."/>
            <person name="Schmutz J."/>
            <person name="Symeonidi A."/>
            <person name="Elias M."/>
            <person name="Eveleigh R.J."/>
            <person name="Herman E.K."/>
            <person name="Klute M.J."/>
            <person name="Nakayama T."/>
            <person name="Obornik M."/>
            <person name="Reyes-Prieto A."/>
            <person name="Armbrust E.V."/>
            <person name="Aves S.J."/>
            <person name="Beiko R.G."/>
            <person name="Coutinho P."/>
            <person name="Dacks J.B."/>
            <person name="Durnford D.G."/>
            <person name="Fast N.M."/>
            <person name="Green B.R."/>
            <person name="Grisdale C.J."/>
            <person name="Hempel F."/>
            <person name="Henrissat B."/>
            <person name="Hoppner M.P."/>
            <person name="Ishida K."/>
            <person name="Kim E."/>
            <person name="Koreny L."/>
            <person name="Kroth P.G."/>
            <person name="Liu Y."/>
            <person name="Malik S.B."/>
            <person name="Maier U.G."/>
            <person name="McRose D."/>
            <person name="Mock T."/>
            <person name="Neilson J.A."/>
            <person name="Onodera N.T."/>
            <person name="Poole A.M."/>
            <person name="Pritham E.J."/>
            <person name="Richards T.A."/>
            <person name="Rocap G."/>
            <person name="Roy S.W."/>
            <person name="Sarai C."/>
            <person name="Schaack S."/>
            <person name="Shirato S."/>
            <person name="Slamovits C.H."/>
            <person name="Spencer D.F."/>
            <person name="Suzuki S."/>
            <person name="Worden A.Z."/>
            <person name="Zauner S."/>
            <person name="Barry K."/>
            <person name="Bell C."/>
            <person name="Bharti A.K."/>
            <person name="Crow J.A."/>
            <person name="Grimwood J."/>
            <person name="Kramer R."/>
            <person name="Lindquist E."/>
            <person name="Lucas S."/>
            <person name="Salamov A."/>
            <person name="McFadden G.I."/>
            <person name="Lane C.E."/>
            <person name="Keeling P.J."/>
            <person name="Gray M.W."/>
            <person name="Grigoriev I.V."/>
            <person name="Archibald J.M."/>
        </authorList>
    </citation>
    <scope>NUCLEOTIDE SEQUENCE</scope>
    <source>
        <strain evidence="6 8">CCMP2712</strain>
    </source>
</reference>
<sequence>MMASQSSFFAKTDNTNTIVAMLSSIHLRRDIEAYCLIDAHGIRFTVEKGRCMQSNVYMKKELFTRFECDRRHEFGINLSLLLDCLKVLGHADAADMVSLQLSYAGEGRPFLVQMVEGSVVSSSGVQPTMVKEPTDFCWSNSSSRNMIILRSLALREAFAELSLWGEQLEICMQPVGNAAMGSSAMAALKLKATGEQGSCEVELNTACEAVKSADLRQETHHSYRFSLLQPLVKALALSETVCLKVNELGMLHMQLMIQKESAISTFVEFLVCADVED</sequence>
<dbReference type="Proteomes" id="UP000011087">
    <property type="component" value="Unassembled WGS sequence"/>
</dbReference>
<evidence type="ECO:0000313" key="7">
    <source>
        <dbReference type="EnsemblProtists" id="EKX32009"/>
    </source>
</evidence>
<evidence type="ECO:0000256" key="1">
    <source>
        <dbReference type="ARBA" id="ARBA00004123"/>
    </source>
</evidence>
<accession>L1I7Y0</accession>
<gene>
    <name evidence="6" type="primary">RAD1</name>
    <name evidence="6" type="ORF">GUITHDRAFT_121828</name>
</gene>
<dbReference type="PANTHER" id="PTHR10870:SF0">
    <property type="entry name" value="CELL CYCLE CHECKPOINT PROTEIN RAD1"/>
    <property type="match status" value="1"/>
</dbReference>
<dbReference type="GO" id="GO:0000077">
    <property type="term" value="P:DNA damage checkpoint signaling"/>
    <property type="evidence" value="ECO:0007669"/>
    <property type="project" value="InterPro"/>
</dbReference>
<comment type="subcellular location">
    <subcellularLocation>
        <location evidence="1">Nucleus</location>
    </subcellularLocation>
</comment>
<dbReference type="RefSeq" id="XP_005818989.1">
    <property type="nucleotide sequence ID" value="XM_005818932.1"/>
</dbReference>
<dbReference type="InterPro" id="IPR046938">
    <property type="entry name" value="DNA_clamp_sf"/>
</dbReference>
<dbReference type="PRINTS" id="PR01246">
    <property type="entry name" value="RAD1REPAIR"/>
</dbReference>
<keyword evidence="8" id="KW-1185">Reference proteome</keyword>
<reference evidence="8" key="2">
    <citation type="submission" date="2012-11" db="EMBL/GenBank/DDBJ databases">
        <authorList>
            <person name="Kuo A."/>
            <person name="Curtis B.A."/>
            <person name="Tanifuji G."/>
            <person name="Burki F."/>
            <person name="Gruber A."/>
            <person name="Irimia M."/>
            <person name="Maruyama S."/>
            <person name="Arias M.C."/>
            <person name="Ball S.G."/>
            <person name="Gile G.H."/>
            <person name="Hirakawa Y."/>
            <person name="Hopkins J.F."/>
            <person name="Rensing S.A."/>
            <person name="Schmutz J."/>
            <person name="Symeonidi A."/>
            <person name="Elias M."/>
            <person name="Eveleigh R.J."/>
            <person name="Herman E.K."/>
            <person name="Klute M.J."/>
            <person name="Nakayama T."/>
            <person name="Obornik M."/>
            <person name="Reyes-Prieto A."/>
            <person name="Armbrust E.V."/>
            <person name="Aves S.J."/>
            <person name="Beiko R.G."/>
            <person name="Coutinho P."/>
            <person name="Dacks J.B."/>
            <person name="Durnford D.G."/>
            <person name="Fast N.M."/>
            <person name="Green B.R."/>
            <person name="Grisdale C."/>
            <person name="Hempe F."/>
            <person name="Henrissat B."/>
            <person name="Hoppner M.P."/>
            <person name="Ishida K.-I."/>
            <person name="Kim E."/>
            <person name="Koreny L."/>
            <person name="Kroth P.G."/>
            <person name="Liu Y."/>
            <person name="Malik S.-B."/>
            <person name="Maier U.G."/>
            <person name="McRose D."/>
            <person name="Mock T."/>
            <person name="Neilson J.A."/>
            <person name="Onodera N.T."/>
            <person name="Poole A.M."/>
            <person name="Pritham E.J."/>
            <person name="Richards T.A."/>
            <person name="Rocap G."/>
            <person name="Roy S.W."/>
            <person name="Sarai C."/>
            <person name="Schaack S."/>
            <person name="Shirato S."/>
            <person name="Slamovits C.H."/>
            <person name="Spencer D.F."/>
            <person name="Suzuki S."/>
            <person name="Worden A.Z."/>
            <person name="Zauner S."/>
            <person name="Barry K."/>
            <person name="Bell C."/>
            <person name="Bharti A.K."/>
            <person name="Crow J.A."/>
            <person name="Grimwood J."/>
            <person name="Kramer R."/>
            <person name="Lindquist E."/>
            <person name="Lucas S."/>
            <person name="Salamov A."/>
            <person name="McFadden G.I."/>
            <person name="Lane C.E."/>
            <person name="Keeling P.J."/>
            <person name="Gray M.W."/>
            <person name="Grigoriev I.V."/>
            <person name="Archibald J.M."/>
        </authorList>
    </citation>
    <scope>NUCLEOTIDE SEQUENCE</scope>
    <source>
        <strain evidence="8">CCMP2712</strain>
    </source>
</reference>
<evidence type="ECO:0000256" key="5">
    <source>
        <dbReference type="ARBA" id="ARBA00023242"/>
    </source>
</evidence>
<reference evidence="7" key="3">
    <citation type="submission" date="2015-06" db="UniProtKB">
        <authorList>
            <consortium name="EnsemblProtists"/>
        </authorList>
    </citation>
    <scope>IDENTIFICATION</scope>
</reference>
<dbReference type="AlphaFoldDB" id="L1I7Y0"/>
<evidence type="ECO:0000313" key="6">
    <source>
        <dbReference type="EMBL" id="EKX32009.1"/>
    </source>
</evidence>
<evidence type="ECO:0000256" key="4">
    <source>
        <dbReference type="ARBA" id="ARBA00023204"/>
    </source>
</evidence>
<dbReference type="InterPro" id="IPR003011">
    <property type="entry name" value="Cell_cycle_checkpoint_Rad1"/>
</dbReference>
<comment type="similarity">
    <text evidence="2">Belongs to the rad1 family.</text>
</comment>
<dbReference type="EnsemblProtists" id="EKX32009">
    <property type="protein sequence ID" value="EKX32009"/>
    <property type="gene ID" value="GUITHDRAFT_121828"/>
</dbReference>
<keyword evidence="3" id="KW-0227">DNA damage</keyword>
<dbReference type="PANTHER" id="PTHR10870">
    <property type="entry name" value="CELL CYCLE CHECKPOINT PROTEIN RAD1"/>
    <property type="match status" value="1"/>
</dbReference>
<dbReference type="Gene3D" id="3.70.10.10">
    <property type="match status" value="1"/>
</dbReference>
<organism evidence="6">
    <name type="scientific">Guillardia theta (strain CCMP2712)</name>
    <name type="common">Cryptophyte</name>
    <dbReference type="NCBI Taxonomy" id="905079"/>
    <lineage>
        <taxon>Eukaryota</taxon>
        <taxon>Cryptophyceae</taxon>
        <taxon>Pyrenomonadales</taxon>
        <taxon>Geminigeraceae</taxon>
        <taxon>Guillardia</taxon>
    </lineage>
</organism>
<dbReference type="STRING" id="905079.L1I7Y0"/>
<keyword evidence="5" id="KW-0539">Nucleus</keyword>
<evidence type="ECO:0000256" key="2">
    <source>
        <dbReference type="ARBA" id="ARBA00010991"/>
    </source>
</evidence>
<dbReference type="HOGENOM" id="CLU_035332_2_1_1"/>
<evidence type="ECO:0000256" key="3">
    <source>
        <dbReference type="ARBA" id="ARBA00022763"/>
    </source>
</evidence>